<dbReference type="InterPro" id="IPR036910">
    <property type="entry name" value="HMG_box_dom_sf"/>
</dbReference>
<dbReference type="GO" id="GO:0001228">
    <property type="term" value="F:DNA-binding transcription activator activity, RNA polymerase II-specific"/>
    <property type="evidence" value="ECO:0007669"/>
    <property type="project" value="TreeGrafter"/>
</dbReference>
<protein>
    <recommendedName>
        <fullName evidence="5">HMG box domain-containing protein</fullName>
    </recommendedName>
</protein>
<dbReference type="Pfam" id="PF00505">
    <property type="entry name" value="HMG_box"/>
    <property type="match status" value="1"/>
</dbReference>
<feature type="DNA-binding region" description="HMG box" evidence="3">
    <location>
        <begin position="123"/>
        <end position="201"/>
    </location>
</feature>
<accession>A0A4Q9MMC8</accession>
<dbReference type="Gene3D" id="1.10.30.10">
    <property type="entry name" value="High mobility group box domain"/>
    <property type="match status" value="1"/>
</dbReference>
<evidence type="ECO:0000313" key="6">
    <source>
        <dbReference type="EMBL" id="TBU28018.1"/>
    </source>
</evidence>
<feature type="compositionally biased region" description="Low complexity" evidence="4">
    <location>
        <begin position="45"/>
        <end position="62"/>
    </location>
</feature>
<feature type="region of interest" description="Disordered" evidence="4">
    <location>
        <begin position="139"/>
        <end position="172"/>
    </location>
</feature>
<dbReference type="AlphaFoldDB" id="A0A4Q9MMC8"/>
<dbReference type="SUPFAM" id="SSF47095">
    <property type="entry name" value="HMG-box"/>
    <property type="match status" value="1"/>
</dbReference>
<feature type="region of interest" description="Disordered" evidence="4">
    <location>
        <begin position="195"/>
        <end position="265"/>
    </location>
</feature>
<evidence type="ECO:0000259" key="5">
    <source>
        <dbReference type="PROSITE" id="PS50118"/>
    </source>
</evidence>
<keyword evidence="1 3" id="KW-0238">DNA-binding</keyword>
<dbReference type="GO" id="GO:0000978">
    <property type="term" value="F:RNA polymerase II cis-regulatory region sequence-specific DNA binding"/>
    <property type="evidence" value="ECO:0007669"/>
    <property type="project" value="TreeGrafter"/>
</dbReference>
<reference evidence="6" key="1">
    <citation type="submission" date="2019-01" db="EMBL/GenBank/DDBJ databases">
        <title>Draft genome sequences of three monokaryotic isolates of the white-rot basidiomycete fungus Dichomitus squalens.</title>
        <authorList>
            <consortium name="DOE Joint Genome Institute"/>
            <person name="Lopez S.C."/>
            <person name="Andreopoulos B."/>
            <person name="Pangilinan J."/>
            <person name="Lipzen A."/>
            <person name="Riley R."/>
            <person name="Ahrendt S."/>
            <person name="Ng V."/>
            <person name="Barry K."/>
            <person name="Daum C."/>
            <person name="Grigoriev I.V."/>
            <person name="Hilden K.S."/>
            <person name="Makela M.R."/>
            <person name="de Vries R.P."/>
        </authorList>
    </citation>
    <scope>NUCLEOTIDE SEQUENCE [LARGE SCALE GENOMIC DNA]</scope>
    <source>
        <strain evidence="6">OM18370.1</strain>
    </source>
</reference>
<feature type="compositionally biased region" description="Low complexity" evidence="4">
    <location>
        <begin position="228"/>
        <end position="243"/>
    </location>
</feature>
<feature type="compositionally biased region" description="Basic residues" evidence="4">
    <location>
        <begin position="208"/>
        <end position="217"/>
    </location>
</feature>
<feature type="region of interest" description="Disordered" evidence="4">
    <location>
        <begin position="1"/>
        <end position="126"/>
    </location>
</feature>
<evidence type="ECO:0000256" key="2">
    <source>
        <dbReference type="ARBA" id="ARBA00023163"/>
    </source>
</evidence>
<dbReference type="EMBL" id="ML143426">
    <property type="protein sequence ID" value="TBU28018.1"/>
    <property type="molecule type" value="Genomic_DNA"/>
</dbReference>
<feature type="compositionally biased region" description="Low complexity" evidence="4">
    <location>
        <begin position="71"/>
        <end position="98"/>
    </location>
</feature>
<dbReference type="PANTHER" id="PTHR10270">
    <property type="entry name" value="SOX TRANSCRIPTION FACTOR"/>
    <property type="match status" value="1"/>
</dbReference>
<gene>
    <name evidence="6" type="ORF">BD311DRAFT_788832</name>
</gene>
<dbReference type="Proteomes" id="UP000292957">
    <property type="component" value="Unassembled WGS sequence"/>
</dbReference>
<dbReference type="PROSITE" id="PS50118">
    <property type="entry name" value="HMG_BOX_2"/>
    <property type="match status" value="1"/>
</dbReference>
<feature type="compositionally biased region" description="Basic and acidic residues" evidence="4">
    <location>
        <begin position="1"/>
        <end position="10"/>
    </location>
</feature>
<feature type="domain" description="HMG box" evidence="5">
    <location>
        <begin position="123"/>
        <end position="201"/>
    </location>
</feature>
<proteinExistence type="predicted"/>
<dbReference type="InterPro" id="IPR009071">
    <property type="entry name" value="HMG_box_dom"/>
</dbReference>
<feature type="compositionally biased region" description="Polar residues" evidence="4">
    <location>
        <begin position="161"/>
        <end position="172"/>
    </location>
</feature>
<feature type="compositionally biased region" description="Basic and acidic residues" evidence="4">
    <location>
        <begin position="110"/>
        <end position="126"/>
    </location>
</feature>
<evidence type="ECO:0000256" key="1">
    <source>
        <dbReference type="ARBA" id="ARBA00023125"/>
    </source>
</evidence>
<dbReference type="GO" id="GO:0005634">
    <property type="term" value="C:nucleus"/>
    <property type="evidence" value="ECO:0007669"/>
    <property type="project" value="UniProtKB-UniRule"/>
</dbReference>
<dbReference type="SMART" id="SM00398">
    <property type="entry name" value="HMG"/>
    <property type="match status" value="1"/>
</dbReference>
<dbReference type="GO" id="GO:0000122">
    <property type="term" value="P:negative regulation of transcription by RNA polymerase II"/>
    <property type="evidence" value="ECO:0007669"/>
    <property type="project" value="TreeGrafter"/>
</dbReference>
<sequence>MPAYRTRDASARTLEVSTDAPPPPTVSIISPTPRAFTFPIHDTRFPNSPSSSPFEPTLKSIPSTPPPLRPFSPTSSIGSDSSISVLSSPTAPPSSQASSHRRRRSTVSDIGERRPKKGDDDYIKRPENAFILFRRKKCEERQAAQEDDDGASGPVKKQRQADLSKTISQQWKSLPPEERQYWEDLAKEKKKEHEAMYPNYVYRPQRTKDKKSKKGKNRNGGEDTDAESFSFLLPVSSSPTSRSLSRDYLPTHGHGHGRRAASAPTPPPAFQAIQLPSVWMPSCPTSPTLVPRISGRSPAPMPNIPPPTESAPLTTFDYAPNDNHLFMPSYQASSAFDGSNLQQPSNVYQNMYQGPQGAGMMGGPLLHALSIPPHDSGAMSHMSPSDTIASSLVSPVDSFASNLSPTSSHGGPFTPADALRMMSLQVHHKDIPENVDADNDVSEMPFGFWPGETLWANMEGLMPEDFQLGSIPPVELGISQFEAMHQANAVDPNACGDWGLVAFADGEPTCAEEYNAARQEGYLAPEEHDPYDDAAATTPSASAPQDAFQGMEMFAPHEHMNW</sequence>
<dbReference type="GO" id="GO:0030154">
    <property type="term" value="P:cell differentiation"/>
    <property type="evidence" value="ECO:0007669"/>
    <property type="project" value="TreeGrafter"/>
</dbReference>
<dbReference type="CDD" id="cd01389">
    <property type="entry name" value="HMG-box_ROX1-like"/>
    <property type="match status" value="1"/>
</dbReference>
<dbReference type="InterPro" id="IPR050140">
    <property type="entry name" value="SRY-related_HMG-box_TF-like"/>
</dbReference>
<name>A0A4Q9MMC8_9APHY</name>
<keyword evidence="2" id="KW-0804">Transcription</keyword>
<organism evidence="6">
    <name type="scientific">Dichomitus squalens</name>
    <dbReference type="NCBI Taxonomy" id="114155"/>
    <lineage>
        <taxon>Eukaryota</taxon>
        <taxon>Fungi</taxon>
        <taxon>Dikarya</taxon>
        <taxon>Basidiomycota</taxon>
        <taxon>Agaricomycotina</taxon>
        <taxon>Agaricomycetes</taxon>
        <taxon>Polyporales</taxon>
        <taxon>Polyporaceae</taxon>
        <taxon>Dichomitus</taxon>
    </lineage>
</organism>
<keyword evidence="3" id="KW-0539">Nucleus</keyword>
<dbReference type="PANTHER" id="PTHR10270:SF161">
    <property type="entry name" value="SEX-DETERMINING REGION Y PROTEIN"/>
    <property type="match status" value="1"/>
</dbReference>
<dbReference type="OrthoDB" id="6247875at2759"/>
<evidence type="ECO:0000256" key="4">
    <source>
        <dbReference type="SAM" id="MobiDB-lite"/>
    </source>
</evidence>
<evidence type="ECO:0000256" key="3">
    <source>
        <dbReference type="PROSITE-ProRule" id="PRU00267"/>
    </source>
</evidence>